<keyword evidence="1" id="KW-0812">Transmembrane</keyword>
<keyword evidence="1" id="KW-0472">Membrane</keyword>
<evidence type="ECO:0000313" key="3">
    <source>
        <dbReference type="Proteomes" id="UP001341135"/>
    </source>
</evidence>
<dbReference type="EMBL" id="AP028907">
    <property type="protein sequence ID" value="BES82302.1"/>
    <property type="molecule type" value="Genomic_DNA"/>
</dbReference>
<gene>
    <name evidence="2" type="ORF">PABY_18690</name>
</gene>
<dbReference type="RefSeq" id="WP_338249496.1">
    <property type="nucleotide sequence ID" value="NZ_AP028907.1"/>
</dbReference>
<evidence type="ECO:0000256" key="1">
    <source>
        <dbReference type="SAM" id="Phobius"/>
    </source>
</evidence>
<sequence>MASVVWFFQIRRTMIMRMRAVVGLLEDTLRPRDKEYTLLGYLVGFRAVYKLDQPWATRAWILYTMPPGHILFYLPVILLQRRRDRLEVTLRLTAPLPGEAHIYDPGDRAVRRLVERDTAEARARLRERQVVIAGRAYAALYSGEEALSKAERLAHELLARGVDLRRVTLDDRRRALHVSLAPSLETLREALETLKRHARRLAQR</sequence>
<protein>
    <submittedName>
        <fullName evidence="2">Uncharacterized protein</fullName>
    </submittedName>
</protein>
<feature type="transmembrane region" description="Helical" evidence="1">
    <location>
        <begin position="60"/>
        <end position="79"/>
    </location>
</feature>
<dbReference type="GeneID" id="89289877"/>
<organism evidence="2 3">
    <name type="scientific">Pyrodictium abyssi</name>
    <dbReference type="NCBI Taxonomy" id="54256"/>
    <lineage>
        <taxon>Archaea</taxon>
        <taxon>Thermoproteota</taxon>
        <taxon>Thermoprotei</taxon>
        <taxon>Desulfurococcales</taxon>
        <taxon>Pyrodictiaceae</taxon>
        <taxon>Pyrodictium</taxon>
    </lineage>
</organism>
<dbReference type="Proteomes" id="UP001341135">
    <property type="component" value="Chromosome"/>
</dbReference>
<evidence type="ECO:0000313" key="2">
    <source>
        <dbReference type="EMBL" id="BES82302.1"/>
    </source>
</evidence>
<keyword evidence="1" id="KW-1133">Transmembrane helix</keyword>
<proteinExistence type="predicted"/>
<keyword evidence="3" id="KW-1185">Reference proteome</keyword>
<reference evidence="2 3" key="1">
    <citation type="submission" date="2023-09" db="EMBL/GenBank/DDBJ databases">
        <title>Pyrofollis japonicus gen. nov. sp. nov., a novel member of the family Pyrodictiaceae isolated from the Iheya North hydrothermal field.</title>
        <authorList>
            <person name="Miyazaki U."/>
            <person name="Sanari M."/>
            <person name="Tame A."/>
            <person name="Kitajima M."/>
            <person name="Okamoto A."/>
            <person name="Sawayama S."/>
            <person name="Miyazaki J."/>
            <person name="Takai K."/>
            <person name="Nakagawa S."/>
        </authorList>
    </citation>
    <scope>NUCLEOTIDE SEQUENCE [LARGE SCALE GENOMIC DNA]</scope>
    <source>
        <strain evidence="2 3">AV2</strain>
    </source>
</reference>
<accession>A0ABM8IZE6</accession>
<name>A0ABM8IZE6_9CREN</name>